<evidence type="ECO:0000256" key="3">
    <source>
        <dbReference type="ARBA" id="ARBA00023194"/>
    </source>
</evidence>
<name>A0A127P6A7_9BURK</name>
<feature type="domain" description="TauD/TfdA-like" evidence="4">
    <location>
        <begin position="53"/>
        <end position="195"/>
    </location>
</feature>
<dbReference type="PANTHER" id="PTHR10696">
    <property type="entry name" value="GAMMA-BUTYROBETAINE HYDROXYLASE-RELATED"/>
    <property type="match status" value="1"/>
</dbReference>
<reference evidence="5 6" key="1">
    <citation type="submission" date="2015-11" db="EMBL/GenBank/DDBJ databases">
        <title>Exploring the genomic traits of fungus-feeding bacterial genus Collimonas.</title>
        <authorList>
            <person name="Song C."/>
            <person name="Schmidt R."/>
            <person name="de Jager V."/>
            <person name="Krzyzanowska D."/>
            <person name="Jongedijk E."/>
            <person name="Cankar K."/>
            <person name="Beekwilder J."/>
            <person name="van Veen A."/>
            <person name="de Boer W."/>
            <person name="van Veen J.A."/>
            <person name="Garbeva P."/>
        </authorList>
    </citation>
    <scope>NUCLEOTIDE SEQUENCE [LARGE SCALE GENOMIC DNA]</scope>
    <source>
        <strain evidence="5 6">Ter6</strain>
    </source>
</reference>
<keyword evidence="3" id="KW-0045">Antibiotic biosynthesis</keyword>
<sequence length="443" mass="48178">MSIPTLVAVNPSEPLCAGIAARVRTLQPQEQATRNDFRGIPMVIEAQNPADAGEARTLLAERGLEILDQVERHGAVLLRGFGVATGGDFEQAMLSIPQVRGMNQVFMSELGRTVIDGARFVLHTNTLYKTGGSFSPVGGFHAENYYSPDVPRYIAFFCEQPSTLGGETGVVDMAKVYEELPERIRAHLAAEACSVKSVRLAEVASRYNTTEAVALQTCHEAGLEVMEKGGHAHVCFYKPCCIKLSAINGIALVTNISGELEGLGLGKHLHEEFRADYSDAKWAMHRLAWRFSWLTLILQMVESPGAVGLVLKEMLKSAFGRIRRQPPATRLGAFGTRISEAFTPADVQSLARSMRRNFSSFHWRTGDIFILDNMRMAHAGMPGFGPRTIRAFIFNPIDIAPRAGSGLADPGALGDAPCVGEQFAALRTDGAASDGPLPREPRR</sequence>
<comment type="cofactor">
    <cofactor evidence="1">
        <name>Fe(2+)</name>
        <dbReference type="ChEBI" id="CHEBI:29033"/>
    </cofactor>
</comment>
<evidence type="ECO:0000256" key="2">
    <source>
        <dbReference type="ARBA" id="ARBA00023002"/>
    </source>
</evidence>
<dbReference type="PATRIC" id="fig|158899.10.peg.519"/>
<dbReference type="Proteomes" id="UP000072421">
    <property type="component" value="Chromosome"/>
</dbReference>
<dbReference type="Pfam" id="PF02668">
    <property type="entry name" value="TauD"/>
    <property type="match status" value="1"/>
</dbReference>
<protein>
    <submittedName>
        <fullName evidence="5">Taurine catabolism dioxygenase TauD, TfdA family protein</fullName>
    </submittedName>
</protein>
<gene>
    <name evidence="5" type="ORF">CFter6_0509</name>
</gene>
<evidence type="ECO:0000256" key="1">
    <source>
        <dbReference type="ARBA" id="ARBA00001954"/>
    </source>
</evidence>
<evidence type="ECO:0000313" key="6">
    <source>
        <dbReference type="Proteomes" id="UP000072421"/>
    </source>
</evidence>
<dbReference type="EMBL" id="CP013232">
    <property type="protein sequence ID" value="AMO93238.1"/>
    <property type="molecule type" value="Genomic_DNA"/>
</dbReference>
<keyword evidence="2" id="KW-0560">Oxidoreductase</keyword>
<evidence type="ECO:0000259" key="4">
    <source>
        <dbReference type="Pfam" id="PF02668"/>
    </source>
</evidence>
<dbReference type="GO" id="GO:0016706">
    <property type="term" value="F:2-oxoglutarate-dependent dioxygenase activity"/>
    <property type="evidence" value="ECO:0007669"/>
    <property type="project" value="UniProtKB-ARBA"/>
</dbReference>
<dbReference type="InterPro" id="IPR003819">
    <property type="entry name" value="TauD/TfdA-like"/>
</dbReference>
<proteinExistence type="predicted"/>
<keyword evidence="5" id="KW-0223">Dioxygenase</keyword>
<dbReference type="InterPro" id="IPR042098">
    <property type="entry name" value="TauD-like_sf"/>
</dbReference>
<dbReference type="AlphaFoldDB" id="A0A127P6A7"/>
<dbReference type="GO" id="GO:0017000">
    <property type="term" value="P:antibiotic biosynthetic process"/>
    <property type="evidence" value="ECO:0007669"/>
    <property type="project" value="UniProtKB-KW"/>
</dbReference>
<dbReference type="PANTHER" id="PTHR10696:SF56">
    <property type="entry name" value="TAUD_TFDA-LIKE DOMAIN-CONTAINING PROTEIN"/>
    <property type="match status" value="1"/>
</dbReference>
<dbReference type="SUPFAM" id="SSF51197">
    <property type="entry name" value="Clavaminate synthase-like"/>
    <property type="match status" value="1"/>
</dbReference>
<dbReference type="Gene3D" id="3.60.130.10">
    <property type="entry name" value="Clavaminate synthase-like"/>
    <property type="match status" value="1"/>
</dbReference>
<evidence type="ECO:0000313" key="5">
    <source>
        <dbReference type="EMBL" id="AMO93238.1"/>
    </source>
</evidence>
<dbReference type="OrthoDB" id="9769888at2"/>
<accession>A0A127P6A7</accession>
<organism evidence="5">
    <name type="scientific">Collimonas fungivorans</name>
    <dbReference type="NCBI Taxonomy" id="158899"/>
    <lineage>
        <taxon>Bacteria</taxon>
        <taxon>Pseudomonadati</taxon>
        <taxon>Pseudomonadota</taxon>
        <taxon>Betaproteobacteria</taxon>
        <taxon>Burkholderiales</taxon>
        <taxon>Oxalobacteraceae</taxon>
        <taxon>Collimonas</taxon>
    </lineage>
</organism>
<dbReference type="RefSeq" id="WP_082814546.1">
    <property type="nucleotide sequence ID" value="NZ_CP013232.1"/>
</dbReference>
<dbReference type="InterPro" id="IPR050411">
    <property type="entry name" value="AlphaKG_dependent_hydroxylases"/>
</dbReference>